<sequence length="868" mass="95546">MRFYPFEVSIPHIIYAVLGGFVVFFGMFSLFIREKLYIGEACWAFLFGVVIGPYAANIFDPRSWGSGNEETINTITLEFTRVVLAIGVFAIGVELPKAYMKRHWKSLFFLLVPVMTWGWFVSAGLIYALIPGLNFLSSLAVAACLTPTDPILAAAVVGGKYADKHVPAHLRHLLAAESGCNDGAAYPFLFISLYLIIDKDTSHAISDWFLLLWLYQVILGIVVGALIGWGFRHLMKFCERKDLIDRQSYVAQYVSLAMLTIGICSLLGTDDLLAAFSCGTAFAWDGFFNKQTEEAVFSSVIDLLFNIAAFVFVGAWMPFNDFSDPHLTLSVWRLIVIAILVLILRRLPVMIALYKWIPDVKTFREAVFSGHFGPMGVGAIFISTLAAEQLPSPREPPEGQQELLAASIQPIVAFMVLCSITIHGLSIPFFSLGRRVHTVSRTWSRHDTLGRHAMPEWATDIRRVERPEDIVVNRDLDIERGDSALDKTLTRSRRESMTAHGSSSSEAEKDAGESSTSPTQSAEERTPVQEGEGGWDSRQETPREGEETVAEWIEGPHKVIERRAGPGEEVEVEVVTNAPGPGETDRSTLRVAGDAVHDTVHEIRRRLANAPGEVAHAPEAVVHFAEDLERGAEHKVTDIENKAKDVVGVDHETAGAGTSAGHAEEEEEGWMSDREGEASTGGVLRSKHRTSKIKPKLAISRPLSSTPGSRRRPSFRRGVLTGVRPHPGRSASEPAVSDTSHAPILVTPPSEEESDHGRGRRPTPRETRSATPSSPLSPPTPRSLRHARIDSLRSLRPGSRELSPARSIRWADEEERNGVRSPSSPSTPLPGSQVPSDDEGKPDKSDDSPTSQTQVRFDLPDPPAREHR</sequence>
<dbReference type="EMBL" id="OZ037950">
    <property type="protein sequence ID" value="CAL1712632.1"/>
    <property type="molecule type" value="Genomic_DNA"/>
</dbReference>
<evidence type="ECO:0000256" key="11">
    <source>
        <dbReference type="SAM" id="MobiDB-lite"/>
    </source>
</evidence>
<name>A0ABP1E0C0_9APHY</name>
<evidence type="ECO:0000259" key="13">
    <source>
        <dbReference type="Pfam" id="PF00999"/>
    </source>
</evidence>
<keyword evidence="6 12" id="KW-1133">Transmembrane helix</keyword>
<feature type="compositionally biased region" description="Basic and acidic residues" evidence="11">
    <location>
        <begin position="838"/>
        <end position="847"/>
    </location>
</feature>
<evidence type="ECO:0000256" key="8">
    <source>
        <dbReference type="ARBA" id="ARBA00023065"/>
    </source>
</evidence>
<dbReference type="Proteomes" id="UP001497453">
    <property type="component" value="Chromosome 7"/>
</dbReference>
<feature type="transmembrane region" description="Helical" evidence="12">
    <location>
        <begin position="300"/>
        <end position="319"/>
    </location>
</feature>
<evidence type="ECO:0000256" key="12">
    <source>
        <dbReference type="SAM" id="Phobius"/>
    </source>
</evidence>
<evidence type="ECO:0000256" key="5">
    <source>
        <dbReference type="ARBA" id="ARBA00022692"/>
    </source>
</evidence>
<evidence type="ECO:0000256" key="1">
    <source>
        <dbReference type="ARBA" id="ARBA00004141"/>
    </source>
</evidence>
<feature type="compositionally biased region" description="Basic and acidic residues" evidence="11">
    <location>
        <begin position="487"/>
        <end position="497"/>
    </location>
</feature>
<organism evidence="14 15">
    <name type="scientific">Somion occarium</name>
    <dbReference type="NCBI Taxonomy" id="3059160"/>
    <lineage>
        <taxon>Eukaryota</taxon>
        <taxon>Fungi</taxon>
        <taxon>Dikarya</taxon>
        <taxon>Basidiomycota</taxon>
        <taxon>Agaricomycotina</taxon>
        <taxon>Agaricomycetes</taxon>
        <taxon>Polyporales</taxon>
        <taxon>Cerrenaceae</taxon>
        <taxon>Somion</taxon>
    </lineage>
</organism>
<dbReference type="Pfam" id="PF00999">
    <property type="entry name" value="Na_H_Exchanger"/>
    <property type="match status" value="1"/>
</dbReference>
<feature type="transmembrane region" description="Helical" evidence="12">
    <location>
        <begin position="209"/>
        <end position="229"/>
    </location>
</feature>
<feature type="transmembrane region" description="Helical" evidence="12">
    <location>
        <begin position="407"/>
        <end position="432"/>
    </location>
</feature>
<keyword evidence="7" id="KW-0915">Sodium</keyword>
<reference evidence="15" key="1">
    <citation type="submission" date="2024-04" db="EMBL/GenBank/DDBJ databases">
        <authorList>
            <person name="Shaw F."/>
            <person name="Minotto A."/>
        </authorList>
    </citation>
    <scope>NUCLEOTIDE SEQUENCE [LARGE SCALE GENOMIC DNA]</scope>
</reference>
<keyword evidence="3" id="KW-0813">Transport</keyword>
<feature type="transmembrane region" description="Helical" evidence="12">
    <location>
        <begin position="41"/>
        <end position="59"/>
    </location>
</feature>
<keyword evidence="15" id="KW-1185">Reference proteome</keyword>
<dbReference type="InterPro" id="IPR004712">
    <property type="entry name" value="Na+/H+_antiporter_fungi"/>
</dbReference>
<keyword evidence="10" id="KW-0739">Sodium transport</keyword>
<evidence type="ECO:0000313" key="14">
    <source>
        <dbReference type="EMBL" id="CAL1712632.1"/>
    </source>
</evidence>
<feature type="transmembrane region" description="Helical" evidence="12">
    <location>
        <begin position="12"/>
        <end position="32"/>
    </location>
</feature>
<proteinExistence type="inferred from homology"/>
<evidence type="ECO:0000256" key="3">
    <source>
        <dbReference type="ARBA" id="ARBA00022448"/>
    </source>
</evidence>
<feature type="compositionally biased region" description="Basic residues" evidence="11">
    <location>
        <begin position="685"/>
        <end position="695"/>
    </location>
</feature>
<keyword evidence="5 12" id="KW-0812">Transmembrane</keyword>
<feature type="compositionally biased region" description="Low complexity" evidence="11">
    <location>
        <begin position="821"/>
        <end position="832"/>
    </location>
</feature>
<evidence type="ECO:0000256" key="2">
    <source>
        <dbReference type="ARBA" id="ARBA00005248"/>
    </source>
</evidence>
<feature type="region of interest" description="Disordered" evidence="11">
    <location>
        <begin position="487"/>
        <end position="568"/>
    </location>
</feature>
<dbReference type="PANTHER" id="PTHR31382">
    <property type="entry name" value="NA(+)/H(+) ANTIPORTER"/>
    <property type="match status" value="1"/>
</dbReference>
<keyword evidence="9 12" id="KW-0472">Membrane</keyword>
<feature type="transmembrane region" description="Helical" evidence="12">
    <location>
        <begin position="366"/>
        <end position="387"/>
    </location>
</feature>
<feature type="compositionally biased region" description="Basic and acidic residues" evidence="11">
    <location>
        <begin position="535"/>
        <end position="546"/>
    </location>
</feature>
<evidence type="ECO:0000256" key="10">
    <source>
        <dbReference type="ARBA" id="ARBA00023201"/>
    </source>
</evidence>
<keyword evidence="4" id="KW-0050">Antiport</keyword>
<dbReference type="PANTHER" id="PTHR31382:SF4">
    <property type="entry name" value="NA(+)_H(+) ANTIPORTER"/>
    <property type="match status" value="1"/>
</dbReference>
<dbReference type="InterPro" id="IPR006153">
    <property type="entry name" value="Cation/H_exchanger_TM"/>
</dbReference>
<protein>
    <recommendedName>
        <fullName evidence="13">Cation/H+ exchanger transmembrane domain-containing protein</fullName>
    </recommendedName>
</protein>
<feature type="compositionally biased region" description="Basic and acidic residues" evidence="11">
    <location>
        <begin position="554"/>
        <end position="566"/>
    </location>
</feature>
<comment type="subcellular location">
    <subcellularLocation>
        <location evidence="1">Membrane</location>
        <topology evidence="1">Multi-pass membrane protein</topology>
    </subcellularLocation>
</comment>
<feature type="transmembrane region" description="Helical" evidence="12">
    <location>
        <begin position="331"/>
        <end position="354"/>
    </location>
</feature>
<comment type="similarity">
    <text evidence="2">Belongs to the fungal Na(+)/H(+) exchanger family.</text>
</comment>
<feature type="region of interest" description="Disordered" evidence="11">
    <location>
        <begin position="652"/>
        <end position="868"/>
    </location>
</feature>
<evidence type="ECO:0000313" key="15">
    <source>
        <dbReference type="Proteomes" id="UP001497453"/>
    </source>
</evidence>
<evidence type="ECO:0000256" key="7">
    <source>
        <dbReference type="ARBA" id="ARBA00023053"/>
    </source>
</evidence>
<evidence type="ECO:0000256" key="9">
    <source>
        <dbReference type="ARBA" id="ARBA00023136"/>
    </source>
</evidence>
<gene>
    <name evidence="14" type="ORF">GFSPODELE1_LOCUS8916</name>
</gene>
<evidence type="ECO:0000256" key="4">
    <source>
        <dbReference type="ARBA" id="ARBA00022449"/>
    </source>
</evidence>
<accession>A0ABP1E0C0</accession>
<evidence type="ECO:0000256" key="6">
    <source>
        <dbReference type="ARBA" id="ARBA00022989"/>
    </source>
</evidence>
<keyword evidence="8" id="KW-0406">Ion transport</keyword>
<feature type="transmembrane region" description="Helical" evidence="12">
    <location>
        <begin position="107"/>
        <end position="130"/>
    </location>
</feature>
<feature type="transmembrane region" description="Helical" evidence="12">
    <location>
        <begin position="79"/>
        <end position="95"/>
    </location>
</feature>
<feature type="domain" description="Cation/H+ exchanger transmembrane" evidence="13">
    <location>
        <begin position="27"/>
        <end position="430"/>
    </location>
</feature>